<sequence length="175" mass="18825">MSDVLTTGAGPLDQALADFGAGRGTPRRSAGRPKGARNRSTEEWRKLLLSTHRSPLLVLADIYSMPVEELAARLHCDRIEAIKIQMTAARDVAPYLHQRLPQAVEITGDALPMMVLQMPSAAAAPGDGAVHVVDLTSEQYQQLSGDARRELNASELNVTDQPIDIAGENASDTTD</sequence>
<evidence type="ECO:0000313" key="3">
    <source>
        <dbReference type="Proteomes" id="UP000005258"/>
    </source>
</evidence>
<feature type="region of interest" description="Disordered" evidence="1">
    <location>
        <begin position="15"/>
        <end position="40"/>
    </location>
</feature>
<evidence type="ECO:0000313" key="2">
    <source>
        <dbReference type="EMBL" id="AFK51895.1"/>
    </source>
</evidence>
<dbReference type="KEGG" id="tmo:TMO_0056"/>
<feature type="region of interest" description="Disordered" evidence="1">
    <location>
        <begin position="154"/>
        <end position="175"/>
    </location>
</feature>
<feature type="compositionally biased region" description="Basic residues" evidence="1">
    <location>
        <begin position="25"/>
        <end position="37"/>
    </location>
</feature>
<dbReference type="AlphaFoldDB" id="I3TGK7"/>
<gene>
    <name evidence="2" type="ordered locus">TMO_0056</name>
</gene>
<dbReference type="STRING" id="1110502.TMO_0056"/>
<proteinExistence type="predicted"/>
<accession>I3TGK7</accession>
<dbReference type="HOGENOM" id="CLU_1531854_0_0_5"/>
<dbReference type="RefSeq" id="WP_014743575.1">
    <property type="nucleotide sequence ID" value="NC_017956.1"/>
</dbReference>
<dbReference type="Proteomes" id="UP000005258">
    <property type="component" value="Chromosome"/>
</dbReference>
<dbReference type="PATRIC" id="fig|1110502.3.peg.60"/>
<evidence type="ECO:0000256" key="1">
    <source>
        <dbReference type="SAM" id="MobiDB-lite"/>
    </source>
</evidence>
<name>I3TGK7_TISMK</name>
<protein>
    <submittedName>
        <fullName evidence="2">Uncharacterized protein</fullName>
    </submittedName>
</protein>
<organism evidence="2 3">
    <name type="scientific">Tistrella mobilis (strain KA081020-065)</name>
    <dbReference type="NCBI Taxonomy" id="1110502"/>
    <lineage>
        <taxon>Bacteria</taxon>
        <taxon>Pseudomonadati</taxon>
        <taxon>Pseudomonadota</taxon>
        <taxon>Alphaproteobacteria</taxon>
        <taxon>Geminicoccales</taxon>
        <taxon>Geminicoccaceae</taxon>
        <taxon>Tistrella</taxon>
    </lineage>
</organism>
<keyword evidence="3" id="KW-1185">Reference proteome</keyword>
<reference evidence="2 3" key="1">
    <citation type="journal article" date="2012" name="J. Am. Chem. Soc.">
        <title>Bacterial biosynthesis and maturation of the didemnin anti-cancer agents.</title>
        <authorList>
            <person name="Xu Y."/>
            <person name="Kersten R.D."/>
            <person name="Nam S.J."/>
            <person name="Lu L."/>
            <person name="Al-Suwailem A.M."/>
            <person name="Zheng H."/>
            <person name="Fenical W."/>
            <person name="Dorrestein P.C."/>
            <person name="Moore B.S."/>
            <person name="Qian P.Y."/>
        </authorList>
    </citation>
    <scope>NUCLEOTIDE SEQUENCE [LARGE SCALE GENOMIC DNA]</scope>
    <source>
        <strain evidence="2 3">KA081020-065</strain>
    </source>
</reference>
<dbReference type="eggNOG" id="ENOG502ZZJ7">
    <property type="taxonomic scope" value="Bacteria"/>
</dbReference>
<dbReference type="EMBL" id="CP003236">
    <property type="protein sequence ID" value="AFK51895.1"/>
    <property type="molecule type" value="Genomic_DNA"/>
</dbReference>